<dbReference type="CDD" id="cd02859">
    <property type="entry name" value="E_set_AMPKbeta_like_N"/>
    <property type="match status" value="1"/>
</dbReference>
<dbReference type="GO" id="GO:0005737">
    <property type="term" value="C:cytoplasm"/>
    <property type="evidence" value="ECO:0007669"/>
    <property type="project" value="TreeGrafter"/>
</dbReference>
<dbReference type="Proteomes" id="UP001140074">
    <property type="component" value="Unassembled WGS sequence"/>
</dbReference>
<sequence length="415" mass="44037">MGNTQSADGDGSTRRHSGHQGGATAATDSASATSQPPSHSGGISHRLSRRSKPASAAVAVPAVQVPMDTNGGIGGAQQQLRNHNRHPPGVGPVDMLSPVVGSPLPDSSLVLGYGNIAASRFQGGAGVAHMAVPESIPQTLPNQGGLAQMMAARKIGPGAGGRSPLTGISDDRIRSIAEGTAGSGRVGFHGRRTSGLANTFSPGDDTTEAPKVVPTLIRWTEQGDTVYISGSFIDWQYKIRLHENDGMFGVVVDLPVGTHCLKFIVDGKWRCSNRFIIAPDDDGNLVNYFKVEDVVEEQDQEKEDNVEGLDAATMSNSPPGEYGTAIPDLAKLAREASSSRRNEPPLLPPHLNQVLLNSSEIRRDDPSILPVPNHVVLNHLYACSIKDNVMAVSSTSRYRGKYMTTVYYKPVTPLN</sequence>
<feature type="region of interest" description="Disordered" evidence="2">
    <location>
        <begin position="184"/>
        <end position="207"/>
    </location>
</feature>
<dbReference type="Gene3D" id="6.20.250.60">
    <property type="match status" value="1"/>
</dbReference>
<proteinExistence type="inferred from homology"/>
<dbReference type="GO" id="GO:0005634">
    <property type="term" value="C:nucleus"/>
    <property type="evidence" value="ECO:0007669"/>
    <property type="project" value="TreeGrafter"/>
</dbReference>
<protein>
    <recommendedName>
        <fullName evidence="3">Association with the SNF1 complex (ASC) domain-containing protein</fullName>
    </recommendedName>
</protein>
<evidence type="ECO:0000259" key="3">
    <source>
        <dbReference type="SMART" id="SM01010"/>
    </source>
</evidence>
<name>A0A9W8II99_9FUNG</name>
<evidence type="ECO:0000256" key="2">
    <source>
        <dbReference type="SAM" id="MobiDB-lite"/>
    </source>
</evidence>
<dbReference type="Pfam" id="PF04739">
    <property type="entry name" value="AMPKBI"/>
    <property type="match status" value="1"/>
</dbReference>
<dbReference type="GO" id="GO:0031588">
    <property type="term" value="C:nucleotide-activated protein kinase complex"/>
    <property type="evidence" value="ECO:0007669"/>
    <property type="project" value="TreeGrafter"/>
</dbReference>
<feature type="domain" description="Association with the SNF1 complex (ASC)" evidence="3">
    <location>
        <begin position="315"/>
        <end position="411"/>
    </location>
</feature>
<feature type="region of interest" description="Disordered" evidence="2">
    <location>
        <begin position="299"/>
        <end position="322"/>
    </location>
</feature>
<evidence type="ECO:0000256" key="1">
    <source>
        <dbReference type="ARBA" id="ARBA00010926"/>
    </source>
</evidence>
<feature type="compositionally biased region" description="Low complexity" evidence="2">
    <location>
        <begin position="53"/>
        <end position="66"/>
    </location>
</feature>
<dbReference type="AlphaFoldDB" id="A0A9W8II99"/>
<dbReference type="InterPro" id="IPR013783">
    <property type="entry name" value="Ig-like_fold"/>
</dbReference>
<dbReference type="SMART" id="SM01010">
    <property type="entry name" value="AMPKBI"/>
    <property type="match status" value="1"/>
</dbReference>
<dbReference type="InterPro" id="IPR014756">
    <property type="entry name" value="Ig_E-set"/>
</dbReference>
<feature type="region of interest" description="Disordered" evidence="2">
    <location>
        <begin position="1"/>
        <end position="88"/>
    </location>
</feature>
<dbReference type="EMBL" id="JANBUY010000453">
    <property type="protein sequence ID" value="KAJ2858925.1"/>
    <property type="molecule type" value="Genomic_DNA"/>
</dbReference>
<dbReference type="SUPFAM" id="SSF81296">
    <property type="entry name" value="E set domains"/>
    <property type="match status" value="1"/>
</dbReference>
<dbReference type="InterPro" id="IPR037256">
    <property type="entry name" value="ASC_dom_sf"/>
</dbReference>
<dbReference type="PANTHER" id="PTHR10343">
    <property type="entry name" value="5'-AMP-ACTIVATED PROTEIN KINASE , BETA SUBUNIT"/>
    <property type="match status" value="1"/>
</dbReference>
<evidence type="ECO:0000313" key="5">
    <source>
        <dbReference type="Proteomes" id="UP001140074"/>
    </source>
</evidence>
<dbReference type="SUPFAM" id="SSF160219">
    <property type="entry name" value="AMPKBI-like"/>
    <property type="match status" value="1"/>
</dbReference>
<evidence type="ECO:0000313" key="4">
    <source>
        <dbReference type="EMBL" id="KAJ2858925.1"/>
    </source>
</evidence>
<reference evidence="4" key="1">
    <citation type="submission" date="2022-07" db="EMBL/GenBank/DDBJ databases">
        <title>Phylogenomic reconstructions and comparative analyses of Kickxellomycotina fungi.</title>
        <authorList>
            <person name="Reynolds N.K."/>
            <person name="Stajich J.E."/>
            <person name="Barry K."/>
            <person name="Grigoriev I.V."/>
            <person name="Crous P."/>
            <person name="Smith M.E."/>
        </authorList>
    </citation>
    <scope>NUCLEOTIDE SEQUENCE</scope>
    <source>
        <strain evidence="4">RSA 476</strain>
    </source>
</reference>
<dbReference type="PANTHER" id="PTHR10343:SF84">
    <property type="entry name" value="5'-AMP-ACTIVATED PROTEIN KINASE SUBUNIT BETA-1"/>
    <property type="match status" value="1"/>
</dbReference>
<comment type="similarity">
    <text evidence="1">Belongs to the 5'-AMP-activated protein kinase beta subunit family.</text>
</comment>
<keyword evidence="5" id="KW-1185">Reference proteome</keyword>
<dbReference type="InterPro" id="IPR032640">
    <property type="entry name" value="AMPK1_CBM"/>
</dbReference>
<dbReference type="Gene3D" id="2.60.40.10">
    <property type="entry name" value="Immunoglobulins"/>
    <property type="match status" value="1"/>
</dbReference>
<gene>
    <name evidence="4" type="ORF">GGH94_006372</name>
</gene>
<dbReference type="InterPro" id="IPR006828">
    <property type="entry name" value="ASC_dom"/>
</dbReference>
<dbReference type="GO" id="GO:0019901">
    <property type="term" value="F:protein kinase binding"/>
    <property type="evidence" value="ECO:0007669"/>
    <property type="project" value="TreeGrafter"/>
</dbReference>
<organism evidence="4 5">
    <name type="scientific">Coemansia aciculifera</name>
    <dbReference type="NCBI Taxonomy" id="417176"/>
    <lineage>
        <taxon>Eukaryota</taxon>
        <taxon>Fungi</taxon>
        <taxon>Fungi incertae sedis</taxon>
        <taxon>Zoopagomycota</taxon>
        <taxon>Kickxellomycotina</taxon>
        <taxon>Kickxellomycetes</taxon>
        <taxon>Kickxellales</taxon>
        <taxon>Kickxellaceae</taxon>
        <taxon>Coemansia</taxon>
    </lineage>
</organism>
<feature type="compositionally biased region" description="Low complexity" evidence="2">
    <location>
        <begin position="23"/>
        <end position="34"/>
    </location>
</feature>
<comment type="caution">
    <text evidence="4">The sequence shown here is derived from an EMBL/GenBank/DDBJ whole genome shotgun (WGS) entry which is preliminary data.</text>
</comment>
<dbReference type="GO" id="GO:0007165">
    <property type="term" value="P:signal transduction"/>
    <property type="evidence" value="ECO:0007669"/>
    <property type="project" value="TreeGrafter"/>
</dbReference>
<dbReference type="InterPro" id="IPR050827">
    <property type="entry name" value="CRP1_MDG1_kinase"/>
</dbReference>
<accession>A0A9W8II99</accession>
<dbReference type="Pfam" id="PF16561">
    <property type="entry name" value="AMPK1_CBM"/>
    <property type="match status" value="1"/>
</dbReference>